<proteinExistence type="inferred from homology"/>
<dbReference type="Gene3D" id="3.10.129.10">
    <property type="entry name" value="Hotdog Thioesterase"/>
    <property type="match status" value="1"/>
</dbReference>
<accession>A0ABV9DJ69</accession>
<dbReference type="Pfam" id="PF13279">
    <property type="entry name" value="4HBT_2"/>
    <property type="match status" value="1"/>
</dbReference>
<dbReference type="InterPro" id="IPR029069">
    <property type="entry name" value="HotDog_dom_sf"/>
</dbReference>
<dbReference type="SUPFAM" id="SSF54637">
    <property type="entry name" value="Thioesterase/thiol ester dehydrase-isomerase"/>
    <property type="match status" value="1"/>
</dbReference>
<dbReference type="GO" id="GO:0016787">
    <property type="term" value="F:hydrolase activity"/>
    <property type="evidence" value="ECO:0007669"/>
    <property type="project" value="UniProtKB-KW"/>
</dbReference>
<keyword evidence="4" id="KW-1185">Reference proteome</keyword>
<dbReference type="RefSeq" id="WP_390295513.1">
    <property type="nucleotide sequence ID" value="NZ_JBHSFU010000004.1"/>
</dbReference>
<evidence type="ECO:0000256" key="1">
    <source>
        <dbReference type="ARBA" id="ARBA00005953"/>
    </source>
</evidence>
<sequence>MRIHRRILLFWEVIKLDIRVRVSETDMLGHINNTSYFIYMEETRIAFLEDLGIDIERESFAFMLASAKCDFVSQGYFGQILDVATEVGRIGNKSITLVSIMKDKESGRLIAKGEAVLVYFDTVKQATMPIPESFKRKLADYAQSA</sequence>
<comment type="similarity">
    <text evidence="1">Belongs to the 4-hydroxybenzoyl-CoA thioesterase family.</text>
</comment>
<dbReference type="PANTHER" id="PTHR31793">
    <property type="entry name" value="4-HYDROXYBENZOYL-COA THIOESTERASE FAMILY MEMBER"/>
    <property type="match status" value="1"/>
</dbReference>
<evidence type="ECO:0000256" key="2">
    <source>
        <dbReference type="ARBA" id="ARBA00022801"/>
    </source>
</evidence>
<dbReference type="Proteomes" id="UP001595989">
    <property type="component" value="Unassembled WGS sequence"/>
</dbReference>
<evidence type="ECO:0000313" key="4">
    <source>
        <dbReference type="Proteomes" id="UP001595989"/>
    </source>
</evidence>
<dbReference type="InterPro" id="IPR050563">
    <property type="entry name" value="4-hydroxybenzoyl-CoA_TE"/>
</dbReference>
<keyword evidence="2 3" id="KW-0378">Hydrolase</keyword>
<protein>
    <submittedName>
        <fullName evidence="3">Acyl-CoA thioesterase</fullName>
        <ecNumber evidence="3">3.1.2.-</ecNumber>
    </submittedName>
</protein>
<reference evidence="4" key="1">
    <citation type="journal article" date="2019" name="Int. J. Syst. Evol. Microbiol.">
        <title>The Global Catalogue of Microorganisms (GCM) 10K type strain sequencing project: providing services to taxonomists for standard genome sequencing and annotation.</title>
        <authorList>
            <consortium name="The Broad Institute Genomics Platform"/>
            <consortium name="The Broad Institute Genome Sequencing Center for Infectious Disease"/>
            <person name="Wu L."/>
            <person name="Ma J."/>
        </authorList>
    </citation>
    <scope>NUCLEOTIDE SEQUENCE [LARGE SCALE GENOMIC DNA]</scope>
    <source>
        <strain evidence="4">CGMCC 4.7426</strain>
    </source>
</reference>
<name>A0ABV9DJ69_9BACI</name>
<comment type="caution">
    <text evidence="3">The sequence shown here is derived from an EMBL/GenBank/DDBJ whole genome shotgun (WGS) entry which is preliminary data.</text>
</comment>
<evidence type="ECO:0000313" key="3">
    <source>
        <dbReference type="EMBL" id="MFC4558432.1"/>
    </source>
</evidence>
<dbReference type="EC" id="3.1.2.-" evidence="3"/>
<organism evidence="3 4">
    <name type="scientific">Virgibacillus kekensis</name>
    <dbReference type="NCBI Taxonomy" id="202261"/>
    <lineage>
        <taxon>Bacteria</taxon>
        <taxon>Bacillati</taxon>
        <taxon>Bacillota</taxon>
        <taxon>Bacilli</taxon>
        <taxon>Bacillales</taxon>
        <taxon>Bacillaceae</taxon>
        <taxon>Virgibacillus</taxon>
    </lineage>
</organism>
<dbReference type="EMBL" id="JBHSFU010000004">
    <property type="protein sequence ID" value="MFC4558432.1"/>
    <property type="molecule type" value="Genomic_DNA"/>
</dbReference>
<gene>
    <name evidence="3" type="ORF">ACFO3D_09430</name>
</gene>
<dbReference type="PANTHER" id="PTHR31793:SF27">
    <property type="entry name" value="NOVEL THIOESTERASE SUPERFAMILY DOMAIN AND SAPOSIN A-TYPE DOMAIN CONTAINING PROTEIN (0610012H03RIK)"/>
    <property type="match status" value="1"/>
</dbReference>
<dbReference type="CDD" id="cd00586">
    <property type="entry name" value="4HBT"/>
    <property type="match status" value="1"/>
</dbReference>